<dbReference type="Pfam" id="PF13361">
    <property type="entry name" value="UvrD_C"/>
    <property type="match status" value="1"/>
</dbReference>
<proteinExistence type="predicted"/>
<reference evidence="11 12" key="1">
    <citation type="submission" date="2018-08" db="EMBL/GenBank/DDBJ databases">
        <title>A genome reference for cultivated species of the human gut microbiota.</title>
        <authorList>
            <person name="Zou Y."/>
            <person name="Xue W."/>
            <person name="Luo G."/>
        </authorList>
    </citation>
    <scope>NUCLEOTIDE SEQUENCE [LARGE SCALE GENOMIC DNA]</scope>
    <source>
        <strain evidence="11 12">AF11-14</strain>
    </source>
</reference>
<organism evidence="11 12">
    <name type="scientific">Segatella copri</name>
    <dbReference type="NCBI Taxonomy" id="165179"/>
    <lineage>
        <taxon>Bacteria</taxon>
        <taxon>Pseudomonadati</taxon>
        <taxon>Bacteroidota</taxon>
        <taxon>Bacteroidia</taxon>
        <taxon>Bacteroidales</taxon>
        <taxon>Prevotellaceae</taxon>
        <taxon>Segatella</taxon>
    </lineage>
</organism>
<keyword evidence="2 9" id="KW-0378">Hydrolase</keyword>
<dbReference type="EMBL" id="QSAQ01000029">
    <property type="protein sequence ID" value="RGW66753.1"/>
    <property type="molecule type" value="Genomic_DNA"/>
</dbReference>
<keyword evidence="5" id="KW-0413">Isomerase</keyword>
<dbReference type="InterPro" id="IPR027417">
    <property type="entry name" value="P-loop_NTPase"/>
</dbReference>
<keyword evidence="4 9" id="KW-0067">ATP-binding</keyword>
<evidence type="ECO:0000313" key="11">
    <source>
        <dbReference type="EMBL" id="RGW66753.1"/>
    </source>
</evidence>
<dbReference type="Gene3D" id="3.40.50.300">
    <property type="entry name" value="P-loop containing nucleotide triphosphate hydrolases"/>
    <property type="match status" value="2"/>
</dbReference>
<dbReference type="InterPro" id="IPR000212">
    <property type="entry name" value="DNA_helicase_UvrD/REP"/>
</dbReference>
<dbReference type="InterPro" id="IPR014016">
    <property type="entry name" value="UvrD-like_ATP-bd"/>
</dbReference>
<accession>A0AA92U2V1</accession>
<dbReference type="GO" id="GO:0016787">
    <property type="term" value="F:hydrolase activity"/>
    <property type="evidence" value="ECO:0007669"/>
    <property type="project" value="UniProtKB-UniRule"/>
</dbReference>
<gene>
    <name evidence="11" type="ORF">DWV60_10985</name>
</gene>
<evidence type="ECO:0000256" key="6">
    <source>
        <dbReference type="ARBA" id="ARBA00034617"/>
    </source>
</evidence>
<dbReference type="GO" id="GO:0005524">
    <property type="term" value="F:ATP binding"/>
    <property type="evidence" value="ECO:0007669"/>
    <property type="project" value="UniProtKB-UniRule"/>
</dbReference>
<feature type="domain" description="UvrD-like helicase ATP-binding" evidence="10">
    <location>
        <begin position="1"/>
        <end position="250"/>
    </location>
</feature>
<evidence type="ECO:0000256" key="8">
    <source>
        <dbReference type="ARBA" id="ARBA00048988"/>
    </source>
</evidence>
<dbReference type="SUPFAM" id="SSF52540">
    <property type="entry name" value="P-loop containing nucleoside triphosphate hydrolases"/>
    <property type="match status" value="1"/>
</dbReference>
<sequence>MELTDAQKAIVEQDGNCVVLAAPGSGKTFVISEKIKRILRGNLLREYQGVIAISYTRKAAKNLKDRVFNNIPFSRTSFFGTIDGFCFSEIVSPFLPHIWSKASTELDVKSLADYDNEFQEENKWIKDKKGLAALTDTEWNFLKGLYDDEDYVLVETLELLACFVLEKSKACLSYLKARYKYIFIDEYQDADLYTSILFDKLIQLGLVAIAVGDVKQSIFGYDKKDCKYLQALVDRPDFHHFELDKNFRCSPSIVNYSSRLMESKSELLPAKQCDVHLVRIKGTEAGIGEFLSGYIKDCCKLYHVEKMSNVAILARNNKFLKVIANNLSLPYRLFDTTGLDKDSNLRSALYAGILRFYFDSDTTFLDVVEDYADFESFTRYEKKRLLQLKNQLVEMKIEVDKDTILGCCKNMADIILPKVPEGSSFEILEKVLSDEKLLESYKPIRDVQVNLMTLHKSKGLEFDLVFHLNLHEWVFPSKHPVNGDFKHPKYASWQQDLDLHYVGITRAKKACYFIVPAQRTNSNDKVLVARDSEFLYHNNVQVLRDLVDFR</sequence>
<evidence type="ECO:0000256" key="3">
    <source>
        <dbReference type="ARBA" id="ARBA00022806"/>
    </source>
</evidence>
<evidence type="ECO:0000256" key="7">
    <source>
        <dbReference type="ARBA" id="ARBA00034808"/>
    </source>
</evidence>
<dbReference type="GO" id="GO:0043138">
    <property type="term" value="F:3'-5' DNA helicase activity"/>
    <property type="evidence" value="ECO:0007669"/>
    <property type="project" value="UniProtKB-EC"/>
</dbReference>
<dbReference type="Proteomes" id="UP000286077">
    <property type="component" value="Unassembled WGS sequence"/>
</dbReference>
<dbReference type="RefSeq" id="WP_118140627.1">
    <property type="nucleotide sequence ID" value="NZ_QSAQ01000029.1"/>
</dbReference>
<evidence type="ECO:0000313" key="12">
    <source>
        <dbReference type="Proteomes" id="UP000286077"/>
    </source>
</evidence>
<dbReference type="GO" id="GO:0003677">
    <property type="term" value="F:DNA binding"/>
    <property type="evidence" value="ECO:0007669"/>
    <property type="project" value="InterPro"/>
</dbReference>
<comment type="catalytic activity">
    <reaction evidence="8">
        <text>ATP + H2O = ADP + phosphate + H(+)</text>
        <dbReference type="Rhea" id="RHEA:13065"/>
        <dbReference type="ChEBI" id="CHEBI:15377"/>
        <dbReference type="ChEBI" id="CHEBI:15378"/>
        <dbReference type="ChEBI" id="CHEBI:30616"/>
        <dbReference type="ChEBI" id="CHEBI:43474"/>
        <dbReference type="ChEBI" id="CHEBI:456216"/>
        <dbReference type="EC" id="5.6.2.4"/>
    </reaction>
</comment>
<evidence type="ECO:0000259" key="10">
    <source>
        <dbReference type="PROSITE" id="PS51198"/>
    </source>
</evidence>
<dbReference type="GO" id="GO:0000725">
    <property type="term" value="P:recombinational repair"/>
    <property type="evidence" value="ECO:0007669"/>
    <property type="project" value="TreeGrafter"/>
</dbReference>
<evidence type="ECO:0000256" key="2">
    <source>
        <dbReference type="ARBA" id="ARBA00022801"/>
    </source>
</evidence>
<dbReference type="PANTHER" id="PTHR11070">
    <property type="entry name" value="UVRD / RECB / PCRA DNA HELICASE FAMILY MEMBER"/>
    <property type="match status" value="1"/>
</dbReference>
<dbReference type="PROSITE" id="PS51198">
    <property type="entry name" value="UVRD_HELICASE_ATP_BIND"/>
    <property type="match status" value="1"/>
</dbReference>
<dbReference type="PANTHER" id="PTHR11070:SF67">
    <property type="entry name" value="DNA 3'-5' HELICASE"/>
    <property type="match status" value="1"/>
</dbReference>
<comment type="catalytic activity">
    <reaction evidence="6">
        <text>Couples ATP hydrolysis with the unwinding of duplex DNA by translocating in the 3'-5' direction.</text>
        <dbReference type="EC" id="5.6.2.4"/>
    </reaction>
</comment>
<feature type="binding site" evidence="9">
    <location>
        <begin position="21"/>
        <end position="28"/>
    </location>
    <ligand>
        <name>ATP</name>
        <dbReference type="ChEBI" id="CHEBI:30616"/>
    </ligand>
</feature>
<protein>
    <recommendedName>
        <fullName evidence="7">DNA 3'-5' helicase</fullName>
        <ecNumber evidence="7">5.6.2.4</ecNumber>
    </recommendedName>
</protein>
<evidence type="ECO:0000256" key="5">
    <source>
        <dbReference type="ARBA" id="ARBA00023235"/>
    </source>
</evidence>
<evidence type="ECO:0000256" key="9">
    <source>
        <dbReference type="PROSITE-ProRule" id="PRU00560"/>
    </source>
</evidence>
<dbReference type="AlphaFoldDB" id="A0AA92U2V1"/>
<keyword evidence="1 9" id="KW-0547">Nucleotide-binding</keyword>
<dbReference type="Pfam" id="PF00580">
    <property type="entry name" value="UvrD-helicase"/>
    <property type="match status" value="2"/>
</dbReference>
<dbReference type="GO" id="GO:0005829">
    <property type="term" value="C:cytosol"/>
    <property type="evidence" value="ECO:0007669"/>
    <property type="project" value="TreeGrafter"/>
</dbReference>
<evidence type="ECO:0000256" key="4">
    <source>
        <dbReference type="ARBA" id="ARBA00022840"/>
    </source>
</evidence>
<dbReference type="EC" id="5.6.2.4" evidence="7"/>
<name>A0AA92U2V1_9BACT</name>
<evidence type="ECO:0000256" key="1">
    <source>
        <dbReference type="ARBA" id="ARBA00022741"/>
    </source>
</evidence>
<comment type="caution">
    <text evidence="11">The sequence shown here is derived from an EMBL/GenBank/DDBJ whole genome shotgun (WGS) entry which is preliminary data.</text>
</comment>
<dbReference type="InterPro" id="IPR014017">
    <property type="entry name" value="DNA_helicase_UvrD-like_C"/>
</dbReference>
<keyword evidence="3 9" id="KW-0347">Helicase</keyword>